<evidence type="ECO:0008006" key="3">
    <source>
        <dbReference type="Google" id="ProtNLM"/>
    </source>
</evidence>
<dbReference type="Proteomes" id="UP000675781">
    <property type="component" value="Unassembled WGS sequence"/>
</dbReference>
<protein>
    <recommendedName>
        <fullName evidence="3">Transposase (putative) YhgA-like domain-containing protein</fullName>
    </recommendedName>
</protein>
<dbReference type="PANTHER" id="PTHR34613:SF1">
    <property type="entry name" value="SLL6017 PROTEIN"/>
    <property type="match status" value="1"/>
</dbReference>
<gene>
    <name evidence="1" type="ORF">KDL01_20315</name>
</gene>
<accession>A0A941IUJ3</accession>
<reference evidence="1" key="1">
    <citation type="submission" date="2021-04" db="EMBL/GenBank/DDBJ databases">
        <title>Genome based classification of Actinospica acidithermotolerans sp. nov., an actinobacterium isolated from an Indonesian hot spring.</title>
        <authorList>
            <person name="Kusuma A.B."/>
            <person name="Putra K.E."/>
            <person name="Nafisah S."/>
            <person name="Loh J."/>
            <person name="Nouioui I."/>
            <person name="Goodfellow M."/>
        </authorList>
    </citation>
    <scope>NUCLEOTIDE SEQUENCE</scope>
    <source>
        <strain evidence="1">CSCA 57</strain>
    </source>
</reference>
<evidence type="ECO:0000313" key="1">
    <source>
        <dbReference type="EMBL" id="MBR7835631.1"/>
    </source>
</evidence>
<name>A0A941IUJ3_9ACTN</name>
<dbReference type="EMBL" id="JAGSOG010000103">
    <property type="protein sequence ID" value="MBR7835631.1"/>
    <property type="molecule type" value="Genomic_DNA"/>
</dbReference>
<dbReference type="PANTHER" id="PTHR34613">
    <property type="entry name" value="SLL0800 PROTEIN"/>
    <property type="match status" value="1"/>
</dbReference>
<organism evidence="1 2">
    <name type="scientific">Actinospica durhamensis</name>
    <dbReference type="NCBI Taxonomy" id="1508375"/>
    <lineage>
        <taxon>Bacteria</taxon>
        <taxon>Bacillati</taxon>
        <taxon>Actinomycetota</taxon>
        <taxon>Actinomycetes</taxon>
        <taxon>Catenulisporales</taxon>
        <taxon>Actinospicaceae</taxon>
        <taxon>Actinospica</taxon>
    </lineage>
</organism>
<evidence type="ECO:0000313" key="2">
    <source>
        <dbReference type="Proteomes" id="UP000675781"/>
    </source>
</evidence>
<comment type="caution">
    <text evidence="1">The sequence shown here is derived from an EMBL/GenBank/DDBJ whole genome shotgun (WGS) entry which is preliminary data.</text>
</comment>
<sequence>MVTSTHETLHRFFRDHPETIDRTFHAVGMTNFPKTARVQLLPNDVTEIEPLERRVDTAMLVESVDGQVFILVFESQGKADEAKRLSWPYYVEYLHSRHGCPVVLVVVCQNPSTAAWAREPIVHEAAFWLTSATYPLVLGPENVPSLKDIPESELLLGVLSAVIHGDGTDASDLARLAKNLRRLDPQTRVDLATYVLLGLGSFPIAQSWMKMMNVDYETLRTSPIIREWLDAHDQELTAEAEAQGKAQGLAEGRAEGLAEGRVQGLAEGMVEGMAKAKAESILHILDKRSVELSGLELQKIYTSTDLDQLDRWLDAALGVTSADELFGRRPRASDTP</sequence>
<dbReference type="AlphaFoldDB" id="A0A941IUJ3"/>
<keyword evidence="2" id="KW-1185">Reference proteome</keyword>
<dbReference type="RefSeq" id="WP_212530122.1">
    <property type="nucleotide sequence ID" value="NZ_JAGSOG010000103.1"/>
</dbReference>
<proteinExistence type="predicted"/>